<dbReference type="PANTHER" id="PTHR24095">
    <property type="entry name" value="ACETYL-COENZYME A SYNTHETASE"/>
    <property type="match status" value="1"/>
</dbReference>
<dbReference type="GO" id="GO:0005829">
    <property type="term" value="C:cytosol"/>
    <property type="evidence" value="ECO:0007669"/>
    <property type="project" value="TreeGrafter"/>
</dbReference>
<dbReference type="InterPro" id="IPR000873">
    <property type="entry name" value="AMP-dep_synth/lig_dom"/>
</dbReference>
<evidence type="ECO:0000259" key="2">
    <source>
        <dbReference type="Pfam" id="PF00501"/>
    </source>
</evidence>
<dbReference type="GO" id="GO:0006085">
    <property type="term" value="P:acetyl-CoA biosynthetic process"/>
    <property type="evidence" value="ECO:0007669"/>
    <property type="project" value="TreeGrafter"/>
</dbReference>
<accession>A0A164NTF6</accession>
<dbReference type="OrthoDB" id="9803968at2"/>
<evidence type="ECO:0000256" key="1">
    <source>
        <dbReference type="ARBA" id="ARBA00022990"/>
    </source>
</evidence>
<dbReference type="RefSeq" id="WP_067586185.1">
    <property type="nucleotide sequence ID" value="NZ_JABMCZ010000005.1"/>
</dbReference>
<organism evidence="3 4">
    <name type="scientific">Nocardia terpenica</name>
    <dbReference type="NCBI Taxonomy" id="455432"/>
    <lineage>
        <taxon>Bacteria</taxon>
        <taxon>Bacillati</taxon>
        <taxon>Actinomycetota</taxon>
        <taxon>Actinomycetes</taxon>
        <taxon>Mycobacteriales</taxon>
        <taxon>Nocardiaceae</taxon>
        <taxon>Nocardia</taxon>
    </lineage>
</organism>
<protein>
    <recommendedName>
        <fullName evidence="2">AMP-dependent synthetase/ligase domain-containing protein</fullName>
    </recommendedName>
</protein>
<sequence length="506" mass="53540">MSNARTQGVSKIGAPRWPRIDKSAAEAAAANLTDYERSCREFHWEDAQFDLAGLPNGGVNIAFEAVDRHLTEPGSHTPSLRWLSASGGGGTASCAGLAVLGNRFADLLHGRGVRRGHRVCTLLPPCLEMYAVALGTWKAGCVLVPLDSRSDADSVHLALVFAEAAVLVTTAACYRELIAPIRAILPGLRQVLIIDACLPDTVELPLALAGTDPACTIVPTSAGDPALLHVVSDRFGIPQGIAHSHGAVLAHRATARYALDLRSDDVFWCTGDPSSVLGMSYGVIGALSLGATVICDEADFAAQRCYDILTAERVTVWCTDAASLHTLMRAGDRLPSGTDLSCLRLVVTGEPVDPEVVLWADRVLGQPVHAGWCQPETGAIVIADLAAAQLRPGSMGRPLPGIEAAVLRLGGDGRAEIRGGATTPAAPGEVGELALHAGWPSMFRGYWREPTRYAHAFAHGWYLTGDLVRRDDDGYYWFVRSAEPEPGDRLAAADALRSGGLDAGPM</sequence>
<dbReference type="EMBL" id="LWGR01000004">
    <property type="protein sequence ID" value="KZM74707.1"/>
    <property type="molecule type" value="Genomic_DNA"/>
</dbReference>
<name>A0A164NTF6_9NOCA</name>
<dbReference type="Gene3D" id="3.40.50.12780">
    <property type="entry name" value="N-terminal domain of ligase-like"/>
    <property type="match status" value="1"/>
</dbReference>
<proteinExistence type="predicted"/>
<dbReference type="InterPro" id="IPR042099">
    <property type="entry name" value="ANL_N_sf"/>
</dbReference>
<keyword evidence="1" id="KW-0007">Acetylation</keyword>
<gene>
    <name evidence="3" type="ORF">AWN90_21865</name>
</gene>
<keyword evidence="4" id="KW-1185">Reference proteome</keyword>
<dbReference type="SUPFAM" id="SSF56801">
    <property type="entry name" value="Acetyl-CoA synthetase-like"/>
    <property type="match status" value="1"/>
</dbReference>
<dbReference type="GO" id="GO:0003987">
    <property type="term" value="F:acetate-CoA ligase activity"/>
    <property type="evidence" value="ECO:0007669"/>
    <property type="project" value="TreeGrafter"/>
</dbReference>
<dbReference type="Proteomes" id="UP000076512">
    <property type="component" value="Unassembled WGS sequence"/>
</dbReference>
<reference evidence="3 4" key="1">
    <citation type="submission" date="2016-04" db="EMBL/GenBank/DDBJ databases">
        <authorList>
            <person name="Evans L.H."/>
            <person name="Alamgir A."/>
            <person name="Owens N."/>
            <person name="Weber N.D."/>
            <person name="Virtaneva K."/>
            <person name="Barbian K."/>
            <person name="Babar A."/>
            <person name="Rosenke K."/>
        </authorList>
    </citation>
    <scope>NUCLEOTIDE SEQUENCE [LARGE SCALE GENOMIC DNA]</scope>
    <source>
        <strain evidence="3 4">IFM 0406</strain>
    </source>
</reference>
<dbReference type="STRING" id="455432.AWN90_21865"/>
<comment type="caution">
    <text evidence="3">The sequence shown here is derived from an EMBL/GenBank/DDBJ whole genome shotgun (WGS) entry which is preliminary data.</text>
</comment>
<evidence type="ECO:0000313" key="3">
    <source>
        <dbReference type="EMBL" id="KZM74707.1"/>
    </source>
</evidence>
<dbReference type="Pfam" id="PF00501">
    <property type="entry name" value="AMP-binding"/>
    <property type="match status" value="1"/>
</dbReference>
<dbReference type="AlphaFoldDB" id="A0A164NTF6"/>
<evidence type="ECO:0000313" key="4">
    <source>
        <dbReference type="Proteomes" id="UP000076512"/>
    </source>
</evidence>
<dbReference type="PANTHER" id="PTHR24095:SF14">
    <property type="entry name" value="ACETYL-COENZYME A SYNTHETASE 1"/>
    <property type="match status" value="1"/>
</dbReference>
<feature type="domain" description="AMP-dependent synthetase/ligase" evidence="2">
    <location>
        <begin position="87"/>
        <end position="447"/>
    </location>
</feature>